<dbReference type="Pfam" id="PF07635">
    <property type="entry name" value="PSCyt1"/>
    <property type="match status" value="1"/>
</dbReference>
<reference evidence="4" key="1">
    <citation type="submission" date="2021-09" db="EMBL/GenBank/DDBJ databases">
        <title>Fulvivirga sp. isolated from coastal sediment.</title>
        <authorList>
            <person name="Yu H."/>
        </authorList>
    </citation>
    <scope>NUCLEOTIDE SEQUENCE</scope>
    <source>
        <strain evidence="4">1062</strain>
    </source>
</reference>
<proteinExistence type="predicted"/>
<name>A0A9X1HR07_9BACT</name>
<organism evidence="4 7">
    <name type="scientific">Fulvivirga sedimenti</name>
    <dbReference type="NCBI Taxonomy" id="2879465"/>
    <lineage>
        <taxon>Bacteria</taxon>
        <taxon>Pseudomonadati</taxon>
        <taxon>Bacteroidota</taxon>
        <taxon>Cytophagia</taxon>
        <taxon>Cytophagales</taxon>
        <taxon>Fulvivirgaceae</taxon>
        <taxon>Fulvivirga</taxon>
    </lineage>
</organism>
<dbReference type="EMBL" id="JAIXNE010000002">
    <property type="protein sequence ID" value="MCA6074744.1"/>
    <property type="molecule type" value="Genomic_DNA"/>
</dbReference>
<dbReference type="InterPro" id="IPR011429">
    <property type="entry name" value="Cyt_c_Planctomycete-type"/>
</dbReference>
<evidence type="ECO:0000313" key="7">
    <source>
        <dbReference type="Proteomes" id="UP001139409"/>
    </source>
</evidence>
<feature type="domain" description="DUF1549" evidence="1">
    <location>
        <begin position="136"/>
        <end position="342"/>
    </location>
</feature>
<evidence type="ECO:0000313" key="6">
    <source>
        <dbReference type="EMBL" id="MCA6077049.1"/>
    </source>
</evidence>
<dbReference type="Pfam" id="PF07587">
    <property type="entry name" value="PSD1"/>
    <property type="match status" value="1"/>
</dbReference>
<dbReference type="Pfam" id="PF13385">
    <property type="entry name" value="Laminin_G_3"/>
    <property type="match status" value="1"/>
</dbReference>
<protein>
    <submittedName>
        <fullName evidence="4">DUF1553 domain-containing protein</fullName>
    </submittedName>
</protein>
<dbReference type="GO" id="GO:0004553">
    <property type="term" value="F:hydrolase activity, hydrolyzing O-glycosyl compounds"/>
    <property type="evidence" value="ECO:0007669"/>
    <property type="project" value="UniProtKB-ARBA"/>
</dbReference>
<dbReference type="EMBL" id="JAIXNE010000004">
    <property type="protein sequence ID" value="MCA6077049.1"/>
    <property type="molecule type" value="Genomic_DNA"/>
</dbReference>
<feature type="domain" description="DUF1553" evidence="2">
    <location>
        <begin position="701"/>
        <end position="962"/>
    </location>
</feature>
<dbReference type="AlphaFoldDB" id="A0A9X1HR07"/>
<dbReference type="InterPro" id="IPR022655">
    <property type="entry name" value="DUF1553"/>
</dbReference>
<comment type="caution">
    <text evidence="4">The sequence shown here is derived from an EMBL/GenBank/DDBJ whole genome shotgun (WGS) entry which is preliminary data.</text>
</comment>
<dbReference type="GO" id="GO:0005975">
    <property type="term" value="P:carbohydrate metabolic process"/>
    <property type="evidence" value="ECO:0007669"/>
    <property type="project" value="UniProtKB-ARBA"/>
</dbReference>
<dbReference type="InterPro" id="IPR011444">
    <property type="entry name" value="DUF1549"/>
</dbReference>
<evidence type="ECO:0000259" key="3">
    <source>
        <dbReference type="Pfam" id="PF07635"/>
    </source>
</evidence>
<evidence type="ECO:0000313" key="5">
    <source>
        <dbReference type="EMBL" id="MCA6075921.1"/>
    </source>
</evidence>
<keyword evidence="7" id="KW-1185">Reference proteome</keyword>
<sequence>METSFSSLPEEIDFNLDVKPILSDRCYHCHGPDKNKRKGKLRLDTRDGLFEALENGEKAFVPGKLSRSAAIGRILHTDPELMMPPRESNRFLSDREKAILIKWVESGAQWKEHWAYISPEKANPPARISGWNANNEIDLFIQEKLKLRNLEPALQADKERLLRRVTLDLTGLPPTIEEQDAFLADSDENAYEKVVDRLLASKAYAERMTLEWLDVARYADSHGFHADGARTMWPWRDWVIEAFDQNMPYDTFVTEQLAGDLIPDAKREQIVATAFNRNHPMTAEGGVVDEEFRLEYVANRTNTLGTAFLGLTLECARCHDHKFDPITQKEYYQVSAFFNNMRELGMTGDDGDFGPMLPLPSSQTDSIIAYLNEEISSLETGQSSVSKTTKRQEPVLRQQLDKITPTDSTKFMDRNPNVYAQGPVELIDGVNGKAVLFNNQDARLYINNFGQFEAFEPFTVSAWVRADKETGKTKVIIGNAGEKNNLWRGWDVYLDSTNHLSFRLINTLPHNMIHVRSADTIKLGQWTQVLVSYDGSLKASGVKMGINGDQVKTNILYDRLYKNILPTNVSRTRDKRGVVLGKSYRSFTGDNGILKGSIDELAVYDFAVDPMEFKSIYESTRNGSVAGVTRRISQEERKLQELRKKKIYTLDTIPELMVMEEMEDKRPTFILTRGEYDKPTEKVQPATIDKVLPFDESYTRNRLGLSKWLFDRNNPLTARVAVNRYWQMIFGRGIVSTVNDFGSQGALPSHPTLLDWLAVDFIENGWDVKALLKKMVMSATYQQSSQDSRDKFEADPENIFLARGPSYRLQAEMIRDNALASSGLLNRKIGGPSAKPYQPDSLWIELGNFSHFLLYYRQDHDDQQYRRSMYTFIRRTSPPPNMIIFDATNREVCTVSRERTNTPLQALVLLNDQQYVEASKALAYRIRTMPNSEDVESQIENGFRLVLCRKPNRDELAVLTRLYESELNAFREDQQSVKELLAVGDFEIPDEWQNAELAALTLVSSTLYNMDESYMKR</sequence>
<dbReference type="PANTHER" id="PTHR35889:SF3">
    <property type="entry name" value="F-BOX DOMAIN-CONTAINING PROTEIN"/>
    <property type="match status" value="1"/>
</dbReference>
<dbReference type="InterPro" id="IPR036909">
    <property type="entry name" value="Cyt_c-like_dom_sf"/>
</dbReference>
<dbReference type="RefSeq" id="WP_225697857.1">
    <property type="nucleotide sequence ID" value="NZ_JAIXNE010000002.1"/>
</dbReference>
<feature type="domain" description="Cytochrome C Planctomycete-type" evidence="3">
    <location>
        <begin position="26"/>
        <end position="87"/>
    </location>
</feature>
<dbReference type="Gene3D" id="2.60.120.200">
    <property type="match status" value="1"/>
</dbReference>
<evidence type="ECO:0000313" key="4">
    <source>
        <dbReference type="EMBL" id="MCA6074744.1"/>
    </source>
</evidence>
<dbReference type="PANTHER" id="PTHR35889">
    <property type="entry name" value="CYCLOINULO-OLIGOSACCHARIDE FRUCTANOTRANSFERASE-RELATED"/>
    <property type="match status" value="1"/>
</dbReference>
<gene>
    <name evidence="4" type="ORF">LDX50_07670</name>
    <name evidence="5" type="ORF">LDX50_13640</name>
    <name evidence="6" type="ORF">LDX50_19360</name>
</gene>
<dbReference type="Pfam" id="PF07583">
    <property type="entry name" value="PSCyt2"/>
    <property type="match status" value="1"/>
</dbReference>
<accession>A0A9X1HR07</accession>
<dbReference type="Proteomes" id="UP001139409">
    <property type="component" value="Unassembled WGS sequence"/>
</dbReference>
<evidence type="ECO:0000259" key="2">
    <source>
        <dbReference type="Pfam" id="PF07587"/>
    </source>
</evidence>
<dbReference type="InterPro" id="IPR013320">
    <property type="entry name" value="ConA-like_dom_sf"/>
</dbReference>
<dbReference type="SUPFAM" id="SSF46626">
    <property type="entry name" value="Cytochrome c"/>
    <property type="match status" value="1"/>
</dbReference>
<dbReference type="SUPFAM" id="SSF49899">
    <property type="entry name" value="Concanavalin A-like lectins/glucanases"/>
    <property type="match status" value="1"/>
</dbReference>
<dbReference type="GO" id="GO:0020037">
    <property type="term" value="F:heme binding"/>
    <property type="evidence" value="ECO:0007669"/>
    <property type="project" value="InterPro"/>
</dbReference>
<evidence type="ECO:0000259" key="1">
    <source>
        <dbReference type="Pfam" id="PF07583"/>
    </source>
</evidence>
<dbReference type="EMBL" id="JAIXNE010000003">
    <property type="protein sequence ID" value="MCA6075921.1"/>
    <property type="molecule type" value="Genomic_DNA"/>
</dbReference>
<dbReference type="GO" id="GO:0009055">
    <property type="term" value="F:electron transfer activity"/>
    <property type="evidence" value="ECO:0007669"/>
    <property type="project" value="InterPro"/>
</dbReference>